<dbReference type="RefSeq" id="WP_105093311.1">
    <property type="nucleotide sequence ID" value="NZ_PPDF01000012.1"/>
</dbReference>
<keyword evidence="2" id="KW-0645">Protease</keyword>
<evidence type="ECO:0000313" key="3">
    <source>
        <dbReference type="Proteomes" id="UP000238877"/>
    </source>
</evidence>
<dbReference type="Proteomes" id="UP000238877">
    <property type="component" value="Unassembled WGS sequence"/>
</dbReference>
<dbReference type="AlphaFoldDB" id="A0A2S7ZNX2"/>
<sequence>MKPEFVPWLWIIYVAYVLYKRYKENSRLENYEITLAVLSLIAVCGGYFLALYFNLSNTGIFWVNLSFFLSIILMKMVFGV</sequence>
<comment type="caution">
    <text evidence="2">The sequence shown here is derived from an EMBL/GenBank/DDBJ whole genome shotgun (WGS) entry which is preliminary data.</text>
</comment>
<feature type="transmembrane region" description="Helical" evidence="1">
    <location>
        <begin position="59"/>
        <end position="78"/>
    </location>
</feature>
<protein>
    <submittedName>
        <fullName evidence="2">Zn-dependent protease with chaperone function</fullName>
    </submittedName>
</protein>
<evidence type="ECO:0000256" key="1">
    <source>
        <dbReference type="SAM" id="Phobius"/>
    </source>
</evidence>
<evidence type="ECO:0000313" key="2">
    <source>
        <dbReference type="EMBL" id="PQL24970.1"/>
    </source>
</evidence>
<gene>
    <name evidence="2" type="ORF">VTHSUH11_08290</name>
</gene>
<reference evidence="2 3" key="1">
    <citation type="submission" date="2018-01" db="EMBL/GenBank/DDBJ databases">
        <title>Draft genome sequences of clinical isolates and type strains of oral Veillonella including Veillonella infantum sp., nov.</title>
        <authorList>
            <person name="Mashima I."/>
            <person name="Liao Y.-C."/>
            <person name="Sabharwal A."/>
            <person name="Haase E.M."/>
            <person name="Nakazawa F."/>
            <person name="Scannapieco F.A."/>
        </authorList>
    </citation>
    <scope>NUCLEOTIDE SEQUENCE [LARGE SCALE GENOMIC DNA]</scope>
    <source>
        <strain evidence="2 3">Y6</strain>
    </source>
</reference>
<keyword evidence="1" id="KW-0472">Membrane</keyword>
<dbReference type="GO" id="GO:0008233">
    <property type="term" value="F:peptidase activity"/>
    <property type="evidence" value="ECO:0007669"/>
    <property type="project" value="UniProtKB-KW"/>
</dbReference>
<organism evidence="2 3">
    <name type="scientific">Veillonella tobetsuensis</name>
    <dbReference type="NCBI Taxonomy" id="1110546"/>
    <lineage>
        <taxon>Bacteria</taxon>
        <taxon>Bacillati</taxon>
        <taxon>Bacillota</taxon>
        <taxon>Negativicutes</taxon>
        <taxon>Veillonellales</taxon>
        <taxon>Veillonellaceae</taxon>
        <taxon>Veillonella</taxon>
    </lineage>
</organism>
<feature type="transmembrane region" description="Helical" evidence="1">
    <location>
        <begin position="34"/>
        <end position="53"/>
    </location>
</feature>
<feature type="transmembrane region" description="Helical" evidence="1">
    <location>
        <begin position="6"/>
        <end position="22"/>
    </location>
</feature>
<accession>A0A2S7ZNX2</accession>
<keyword evidence="1" id="KW-0812">Transmembrane</keyword>
<dbReference type="GO" id="GO:0006508">
    <property type="term" value="P:proteolysis"/>
    <property type="evidence" value="ECO:0007669"/>
    <property type="project" value="UniProtKB-KW"/>
</dbReference>
<keyword evidence="1" id="KW-1133">Transmembrane helix</keyword>
<name>A0A2S7ZNX2_9FIRM</name>
<keyword evidence="2" id="KW-0378">Hydrolase</keyword>
<proteinExistence type="predicted"/>
<dbReference type="EMBL" id="PPDF01000012">
    <property type="protein sequence ID" value="PQL24970.1"/>
    <property type="molecule type" value="Genomic_DNA"/>
</dbReference>